<reference evidence="1" key="1">
    <citation type="submission" date="2017-02" db="UniProtKB">
        <authorList>
            <consortium name="WormBaseParasite"/>
        </authorList>
    </citation>
    <scope>IDENTIFICATION</scope>
</reference>
<organism evidence="1">
    <name type="scientific">Anisakis simplex</name>
    <name type="common">Herring worm</name>
    <dbReference type="NCBI Taxonomy" id="6269"/>
    <lineage>
        <taxon>Eukaryota</taxon>
        <taxon>Metazoa</taxon>
        <taxon>Ecdysozoa</taxon>
        <taxon>Nematoda</taxon>
        <taxon>Chromadorea</taxon>
        <taxon>Rhabditida</taxon>
        <taxon>Spirurina</taxon>
        <taxon>Ascaridomorpha</taxon>
        <taxon>Ascaridoidea</taxon>
        <taxon>Anisakidae</taxon>
        <taxon>Anisakis</taxon>
        <taxon>Anisakis simplex complex</taxon>
    </lineage>
</organism>
<sequence length="74" mass="8657">LANHCDQQPYFEIFVRLTAYHDFICYYTGVCPMGLHRYVDEHYAEHPELVLFTALDQTLLSFAGGSILSQYLYF</sequence>
<proteinExistence type="predicted"/>
<dbReference type="WBParaSite" id="ASIM_0000159901-mRNA-1">
    <property type="protein sequence ID" value="ASIM_0000159901-mRNA-1"/>
    <property type="gene ID" value="ASIM_0000159901"/>
</dbReference>
<accession>A0A0M3J243</accession>
<protein>
    <submittedName>
        <fullName evidence="1">GNAT family N-acetyltransferase</fullName>
    </submittedName>
</protein>
<dbReference type="AlphaFoldDB" id="A0A0M3J243"/>
<evidence type="ECO:0000313" key="1">
    <source>
        <dbReference type="WBParaSite" id="ASIM_0000159901-mRNA-1"/>
    </source>
</evidence>
<name>A0A0M3J243_ANISI</name>